<dbReference type="InterPro" id="IPR012902">
    <property type="entry name" value="N_methyl_site"/>
</dbReference>
<dbReference type="NCBIfam" id="TIGR02532">
    <property type="entry name" value="IV_pilin_GFxxxE"/>
    <property type="match status" value="1"/>
</dbReference>
<keyword evidence="1" id="KW-0812">Transmembrane</keyword>
<name>A0A2S9VDR4_9ALTE</name>
<feature type="transmembrane region" description="Helical" evidence="1">
    <location>
        <begin position="7"/>
        <end position="28"/>
    </location>
</feature>
<keyword evidence="3" id="KW-1185">Reference proteome</keyword>
<dbReference type="AlphaFoldDB" id="A0A2S9VDR4"/>
<dbReference type="Proteomes" id="UP000238949">
    <property type="component" value="Unassembled WGS sequence"/>
</dbReference>
<sequence>MNMQQRGFTLIELIVVIVILGILAVTAAPRFIDFQGDARASTLQGLKAALQGGSNLVYAKSSIAGEQGNANANDSTTQVEIGSTTVETDFGYPDAELMTSASANAWVEIAAADWTLLVGDGQTGNPALGTNAFTPNGVTYDADTDNACQVLYIEPTAEGESPTITVQSDGC</sequence>
<organism evidence="2 3">
    <name type="scientific">Alteromonas alba</name>
    <dbReference type="NCBI Taxonomy" id="2079529"/>
    <lineage>
        <taxon>Bacteria</taxon>
        <taxon>Pseudomonadati</taxon>
        <taxon>Pseudomonadota</taxon>
        <taxon>Gammaproteobacteria</taxon>
        <taxon>Alteromonadales</taxon>
        <taxon>Alteromonadaceae</taxon>
        <taxon>Alteromonas/Salinimonas group</taxon>
        <taxon>Alteromonas</taxon>
    </lineage>
</organism>
<dbReference type="Pfam" id="PF07963">
    <property type="entry name" value="N_methyl"/>
    <property type="match status" value="1"/>
</dbReference>
<dbReference type="OrthoDB" id="6265993at2"/>
<dbReference type="SUPFAM" id="SSF54523">
    <property type="entry name" value="Pili subunits"/>
    <property type="match status" value="1"/>
</dbReference>
<gene>
    <name evidence="2" type="ORF">C6Y40_05450</name>
</gene>
<reference evidence="3" key="1">
    <citation type="journal article" date="2020" name="Int. J. Syst. Evol. Microbiol.">
        <title>Alteromonas alba sp. nov., a marine bacterium isolated from the seawater of the West Pacific Ocean.</title>
        <authorList>
            <person name="Sun C."/>
            <person name="Wu Y.-H."/>
            <person name="Xamxidin M."/>
            <person name="Cheng H."/>
            <person name="Xu X.-W."/>
        </authorList>
    </citation>
    <scope>NUCLEOTIDE SEQUENCE [LARGE SCALE GENOMIC DNA]</scope>
    <source>
        <strain evidence="3">190</strain>
    </source>
</reference>
<keyword evidence="1" id="KW-1133">Transmembrane helix</keyword>
<evidence type="ECO:0000256" key="1">
    <source>
        <dbReference type="SAM" id="Phobius"/>
    </source>
</evidence>
<evidence type="ECO:0000313" key="3">
    <source>
        <dbReference type="Proteomes" id="UP000238949"/>
    </source>
</evidence>
<dbReference type="InterPro" id="IPR045584">
    <property type="entry name" value="Pilin-like"/>
</dbReference>
<accession>A0A2S9VDR4</accession>
<protein>
    <submittedName>
        <fullName evidence="2">MSHA biogenesis protein MshA</fullName>
    </submittedName>
</protein>
<evidence type="ECO:0000313" key="2">
    <source>
        <dbReference type="EMBL" id="PRO74621.1"/>
    </source>
</evidence>
<dbReference type="PROSITE" id="PS00409">
    <property type="entry name" value="PROKAR_NTER_METHYL"/>
    <property type="match status" value="1"/>
</dbReference>
<dbReference type="EMBL" id="PVNP01000047">
    <property type="protein sequence ID" value="PRO74621.1"/>
    <property type="molecule type" value="Genomic_DNA"/>
</dbReference>
<dbReference type="Gene3D" id="3.30.700.10">
    <property type="entry name" value="Glycoprotein, Type 4 Pilin"/>
    <property type="match status" value="1"/>
</dbReference>
<comment type="caution">
    <text evidence="2">The sequence shown here is derived from an EMBL/GenBank/DDBJ whole genome shotgun (WGS) entry which is preliminary data.</text>
</comment>
<keyword evidence="1" id="KW-0472">Membrane</keyword>
<proteinExistence type="predicted"/>